<evidence type="ECO:0000313" key="1">
    <source>
        <dbReference type="EMBL" id="KUF10218.1"/>
    </source>
</evidence>
<sequence>MATKRHKPEEIVTKLRQVEGLVGQGKARVDAIRELRIAEQTYYRWRKQYGGMGTDQLKELKRLQKEDERLRKAVSDLTLDKLILTEAARGNV</sequence>
<dbReference type="InterPro" id="IPR009057">
    <property type="entry name" value="Homeodomain-like_sf"/>
</dbReference>
<evidence type="ECO:0000313" key="2">
    <source>
        <dbReference type="Proteomes" id="UP000054396"/>
    </source>
</evidence>
<reference evidence="1 2" key="1">
    <citation type="submission" date="2015-12" db="EMBL/GenBank/DDBJ databases">
        <authorList>
            <person name="Shamseldin A."/>
            <person name="Moawad H."/>
            <person name="Abd El-Rahim W.M."/>
            <person name="Sadowsky M.J."/>
        </authorList>
    </citation>
    <scope>NUCLEOTIDE SEQUENCE [LARGE SCALE GENOMIC DNA]</scope>
    <source>
        <strain evidence="1 2">SJ5A-1</strain>
    </source>
</reference>
<dbReference type="InterPro" id="IPR002514">
    <property type="entry name" value="Transposase_8"/>
</dbReference>
<keyword evidence="2" id="KW-1185">Reference proteome</keyword>
<name>A0A0W7WHZ1_9RHOB</name>
<dbReference type="Pfam" id="PF01527">
    <property type="entry name" value="HTH_Tnp_1"/>
    <property type="match status" value="1"/>
</dbReference>
<dbReference type="GO" id="GO:0003677">
    <property type="term" value="F:DNA binding"/>
    <property type="evidence" value="ECO:0007669"/>
    <property type="project" value="InterPro"/>
</dbReference>
<dbReference type="Proteomes" id="UP000054396">
    <property type="component" value="Unassembled WGS sequence"/>
</dbReference>
<accession>A0A0W7WHZ1</accession>
<comment type="caution">
    <text evidence="1">The sequence shown here is derived from an EMBL/GenBank/DDBJ whole genome shotgun (WGS) entry which is preliminary data.</text>
</comment>
<organism evidence="1 2">
    <name type="scientific">Pseudoponticoccus marisrubri</name>
    <dbReference type="NCBI Taxonomy" id="1685382"/>
    <lineage>
        <taxon>Bacteria</taxon>
        <taxon>Pseudomonadati</taxon>
        <taxon>Pseudomonadota</taxon>
        <taxon>Alphaproteobacteria</taxon>
        <taxon>Rhodobacterales</taxon>
        <taxon>Roseobacteraceae</taxon>
        <taxon>Pseudoponticoccus</taxon>
    </lineage>
</organism>
<dbReference type="AlphaFoldDB" id="A0A0W7WHZ1"/>
<dbReference type="SUPFAM" id="SSF46689">
    <property type="entry name" value="Homeodomain-like"/>
    <property type="match status" value="1"/>
</dbReference>
<gene>
    <name evidence="1" type="ORF">AVJ23_14355</name>
</gene>
<protein>
    <submittedName>
        <fullName evidence="1">Transposase</fullName>
    </submittedName>
</protein>
<dbReference type="GO" id="GO:0006313">
    <property type="term" value="P:DNA transposition"/>
    <property type="evidence" value="ECO:0007669"/>
    <property type="project" value="InterPro"/>
</dbReference>
<dbReference type="GO" id="GO:0004803">
    <property type="term" value="F:transposase activity"/>
    <property type="evidence" value="ECO:0007669"/>
    <property type="project" value="InterPro"/>
</dbReference>
<proteinExistence type="predicted"/>
<dbReference type="STRING" id="1685382.AVJ23_14355"/>
<dbReference type="EMBL" id="LPXO01000008">
    <property type="protein sequence ID" value="KUF10218.1"/>
    <property type="molecule type" value="Genomic_DNA"/>
</dbReference>